<feature type="transmembrane region" description="Helical" evidence="12">
    <location>
        <begin position="68"/>
        <end position="89"/>
    </location>
</feature>
<dbReference type="GO" id="GO:0005886">
    <property type="term" value="C:plasma membrane"/>
    <property type="evidence" value="ECO:0007669"/>
    <property type="project" value="UniProtKB-SubCell"/>
</dbReference>
<evidence type="ECO:0000256" key="1">
    <source>
        <dbReference type="ARBA" id="ARBA00004651"/>
    </source>
</evidence>
<feature type="transmembrane region" description="Helical" evidence="12">
    <location>
        <begin position="256"/>
        <end position="277"/>
    </location>
</feature>
<evidence type="ECO:0000256" key="9">
    <source>
        <dbReference type="ARBA" id="ARBA00023157"/>
    </source>
</evidence>
<evidence type="ECO:0000313" key="15">
    <source>
        <dbReference type="Proteomes" id="UP000694564"/>
    </source>
</evidence>
<evidence type="ECO:0000256" key="5">
    <source>
        <dbReference type="ARBA" id="ARBA00022692"/>
    </source>
</evidence>
<evidence type="ECO:0000256" key="4">
    <source>
        <dbReference type="ARBA" id="ARBA00022507"/>
    </source>
</evidence>
<keyword evidence="7 12" id="KW-0297">G-protein coupled receptor</keyword>
<dbReference type="SUPFAM" id="SSF81321">
    <property type="entry name" value="Family A G protein-coupled receptor-like"/>
    <property type="match status" value="1"/>
</dbReference>
<evidence type="ECO:0000256" key="2">
    <source>
        <dbReference type="ARBA" id="ARBA00010663"/>
    </source>
</evidence>
<keyword evidence="8 12" id="KW-0472">Membrane</keyword>
<dbReference type="PROSITE" id="PS50262">
    <property type="entry name" value="G_PROTEIN_RECEP_F1_2"/>
    <property type="match status" value="1"/>
</dbReference>
<keyword evidence="5 12" id="KW-0812">Transmembrane</keyword>
<evidence type="ECO:0000256" key="7">
    <source>
        <dbReference type="ARBA" id="ARBA00023040"/>
    </source>
</evidence>
<keyword evidence="9" id="KW-1015">Disulfide bond</keyword>
<sequence length="336" mass="38027">PSVPLFFSEQELPTDPNILMEKYKKLHDIFNIKNAFYSEVGIGILANTILFLFRLIKFLFDRRLKNTDLITGLLALTHLLMLLTMGFIATDTFSSQQGLWDDITCKSLIYLYRFLRGFSMCATCLLSVLQAITLSPRSSCLAKIKHKSPPESLSSLVFLWLFYMSFSAHFSISVVENSNVTSHSLIFLSESCTILPMSYLLRHVFSILGVLRDVSLLGLMVLSSGYMVTLLCRHRRNCQRLHSTSLSPKASPEQRATGTILLLMGFFVLMYCLDCIVSSSRTLWNNDPVCRSIQMMVCNAYATIGPLVFICTDKQSVDFLKCLWGRRVNVQSLQDG</sequence>
<evidence type="ECO:0000313" key="14">
    <source>
        <dbReference type="Ensembl" id="ENSSVLP00005023828.1"/>
    </source>
</evidence>
<evidence type="ECO:0000256" key="12">
    <source>
        <dbReference type="RuleBase" id="RU364061"/>
    </source>
</evidence>
<keyword evidence="4 12" id="KW-0589">Pheromone response</keyword>
<feature type="transmembrane region" description="Helical" evidence="12">
    <location>
        <begin position="109"/>
        <end position="132"/>
    </location>
</feature>
<evidence type="ECO:0000256" key="6">
    <source>
        <dbReference type="ARBA" id="ARBA00022989"/>
    </source>
</evidence>
<dbReference type="AlphaFoldDB" id="A0A8D2DEH6"/>
<dbReference type="Ensembl" id="ENSSVLT00005026489.1">
    <property type="protein sequence ID" value="ENSSVLP00005023828.1"/>
    <property type="gene ID" value="ENSSVLG00005018911.1"/>
</dbReference>
<dbReference type="Gene3D" id="1.20.1070.10">
    <property type="entry name" value="Rhodopsin 7-helix transmembrane proteins"/>
    <property type="match status" value="1"/>
</dbReference>
<feature type="domain" description="G-protein coupled receptors family 1 profile" evidence="13">
    <location>
        <begin position="46"/>
        <end position="309"/>
    </location>
</feature>
<dbReference type="InterPro" id="IPR004072">
    <property type="entry name" value="Vmron_rcpt_1"/>
</dbReference>
<dbReference type="CDD" id="cd13949">
    <property type="entry name" value="7tm_V1R_pheromone"/>
    <property type="match status" value="1"/>
</dbReference>
<keyword evidence="11 12" id="KW-0807">Transducer</keyword>
<feature type="transmembrane region" description="Helical" evidence="12">
    <location>
        <begin position="153"/>
        <end position="172"/>
    </location>
</feature>
<evidence type="ECO:0000256" key="11">
    <source>
        <dbReference type="ARBA" id="ARBA00023224"/>
    </source>
</evidence>
<evidence type="ECO:0000256" key="3">
    <source>
        <dbReference type="ARBA" id="ARBA00022475"/>
    </source>
</evidence>
<evidence type="ECO:0000259" key="13">
    <source>
        <dbReference type="PROSITE" id="PS50262"/>
    </source>
</evidence>
<dbReference type="Pfam" id="PF03402">
    <property type="entry name" value="V1R"/>
    <property type="match status" value="1"/>
</dbReference>
<evidence type="ECO:0000256" key="8">
    <source>
        <dbReference type="ARBA" id="ARBA00023136"/>
    </source>
</evidence>
<dbReference type="GeneTree" id="ENSGT01030000234553"/>
<dbReference type="GO" id="GO:0016503">
    <property type="term" value="F:pheromone receptor activity"/>
    <property type="evidence" value="ECO:0007669"/>
    <property type="project" value="InterPro"/>
</dbReference>
<dbReference type="Proteomes" id="UP000694564">
    <property type="component" value="Chromosome 19"/>
</dbReference>
<evidence type="ECO:0000256" key="10">
    <source>
        <dbReference type="ARBA" id="ARBA00023170"/>
    </source>
</evidence>
<dbReference type="GO" id="GO:0019236">
    <property type="term" value="P:response to pheromone"/>
    <property type="evidence" value="ECO:0007669"/>
    <property type="project" value="UniProtKB-KW"/>
</dbReference>
<reference evidence="14" key="1">
    <citation type="submission" date="2025-08" db="UniProtKB">
        <authorList>
            <consortium name="Ensembl"/>
        </authorList>
    </citation>
    <scope>IDENTIFICATION</scope>
</reference>
<dbReference type="PANTHER" id="PTHR24062">
    <property type="entry name" value="VOMERONASAL TYPE-1 RECEPTOR"/>
    <property type="match status" value="1"/>
</dbReference>
<comment type="similarity">
    <text evidence="2 12">Belongs to the G-protein coupled receptor 1 family.</text>
</comment>
<name>A0A8D2DEH6_SCIVU</name>
<organism evidence="14 15">
    <name type="scientific">Sciurus vulgaris</name>
    <name type="common">Eurasian red squirrel</name>
    <dbReference type="NCBI Taxonomy" id="55149"/>
    <lineage>
        <taxon>Eukaryota</taxon>
        <taxon>Metazoa</taxon>
        <taxon>Chordata</taxon>
        <taxon>Craniata</taxon>
        <taxon>Vertebrata</taxon>
        <taxon>Euteleostomi</taxon>
        <taxon>Mammalia</taxon>
        <taxon>Eutheria</taxon>
        <taxon>Euarchontoglires</taxon>
        <taxon>Glires</taxon>
        <taxon>Rodentia</taxon>
        <taxon>Sciuromorpha</taxon>
        <taxon>Sciuridae</taxon>
        <taxon>Sciurinae</taxon>
        <taxon>Sciurini</taxon>
        <taxon>Sciurus</taxon>
    </lineage>
</organism>
<protein>
    <recommendedName>
        <fullName evidence="12">Vomeronasal type-1 receptor</fullName>
    </recommendedName>
</protein>
<dbReference type="GO" id="GO:0007606">
    <property type="term" value="P:sensory perception of chemical stimulus"/>
    <property type="evidence" value="ECO:0007669"/>
    <property type="project" value="UniProtKB-ARBA"/>
</dbReference>
<dbReference type="FunFam" id="1.20.1070.10:FF:000051">
    <property type="entry name" value="Vomeronasal type-1 receptor"/>
    <property type="match status" value="1"/>
</dbReference>
<reference evidence="14" key="2">
    <citation type="submission" date="2025-09" db="UniProtKB">
        <authorList>
            <consortium name="Ensembl"/>
        </authorList>
    </citation>
    <scope>IDENTIFICATION</scope>
</reference>
<feature type="transmembrane region" description="Helical" evidence="12">
    <location>
        <begin position="214"/>
        <end position="236"/>
    </location>
</feature>
<feature type="transmembrane region" description="Helical" evidence="12">
    <location>
        <begin position="35"/>
        <end position="56"/>
    </location>
</feature>
<keyword evidence="6 12" id="KW-1133">Transmembrane helix</keyword>
<keyword evidence="10 12" id="KW-0675">Receptor</keyword>
<accession>A0A8D2DEH6</accession>
<dbReference type="InterPro" id="IPR017452">
    <property type="entry name" value="GPCR_Rhodpsn_7TM"/>
</dbReference>
<keyword evidence="15" id="KW-1185">Reference proteome</keyword>
<proteinExistence type="inferred from homology"/>
<keyword evidence="3 12" id="KW-1003">Cell membrane</keyword>
<dbReference type="PRINTS" id="PR01534">
    <property type="entry name" value="VOMERONASL1R"/>
</dbReference>
<comment type="subcellular location">
    <subcellularLocation>
        <location evidence="1 12">Cell membrane</location>
        <topology evidence="1 12">Multi-pass membrane protein</topology>
    </subcellularLocation>
</comment>